<dbReference type="Pfam" id="PF01169">
    <property type="entry name" value="GDT1"/>
    <property type="match status" value="2"/>
</dbReference>
<dbReference type="PANTHER" id="PTHR12608">
    <property type="entry name" value="TRANSMEMBRANE PROTEIN HTP-1 RELATED"/>
    <property type="match status" value="1"/>
</dbReference>
<evidence type="ECO:0000313" key="8">
    <source>
        <dbReference type="Proteomes" id="UP000245086"/>
    </source>
</evidence>
<comment type="similarity">
    <text evidence="2 6">Belongs to the GDT1 family.</text>
</comment>
<dbReference type="GO" id="GO:0016020">
    <property type="term" value="C:membrane"/>
    <property type="evidence" value="ECO:0007669"/>
    <property type="project" value="UniProtKB-SubCell"/>
</dbReference>
<feature type="transmembrane region" description="Helical" evidence="6">
    <location>
        <begin position="95"/>
        <end position="113"/>
    </location>
</feature>
<keyword evidence="4 6" id="KW-1133">Transmembrane helix</keyword>
<evidence type="ECO:0000256" key="3">
    <source>
        <dbReference type="ARBA" id="ARBA00022692"/>
    </source>
</evidence>
<dbReference type="PANTHER" id="PTHR12608:SF1">
    <property type="entry name" value="TRANSMEMBRANE PROTEIN 165"/>
    <property type="match status" value="1"/>
</dbReference>
<evidence type="ECO:0000256" key="2">
    <source>
        <dbReference type="ARBA" id="ARBA00009190"/>
    </source>
</evidence>
<dbReference type="InterPro" id="IPR001727">
    <property type="entry name" value="GDT1-like"/>
</dbReference>
<accession>A0A2P2E7Z5</accession>
<sequence length="221" mass="23801">MAPNLRSGLGGEIGVRWLFYAAQPRECSMEAFLTSTAVVTLAEIGDKTQLLAIVLATRFQKPVPIIAGIFAATIANHFLAALVGSQVAAIMDGQWFRYAIAASFIIMAAWTLIPDKLDDEEHKPARFGAFITTLIAFFLVEMGDKTQVATVALGARFHDVVSVTMGTTFGMMLANVPAVFLGHEVLKYVPLNIVRLIAAGLFFLIGVWVLAQTAGWTAGLL</sequence>
<dbReference type="Proteomes" id="UP000245086">
    <property type="component" value="Unassembled WGS sequence"/>
</dbReference>
<name>A0A2P2E7Z5_9PROT</name>
<evidence type="ECO:0000256" key="6">
    <source>
        <dbReference type="RuleBase" id="RU365102"/>
    </source>
</evidence>
<keyword evidence="5 6" id="KW-0472">Membrane</keyword>
<keyword evidence="8" id="KW-1185">Reference proteome</keyword>
<comment type="subcellular location">
    <subcellularLocation>
        <location evidence="1 6">Membrane</location>
        <topology evidence="1 6">Multi-pass membrane protein</topology>
    </subcellularLocation>
</comment>
<gene>
    <name evidence="7" type="ORF">PbB2_00842</name>
</gene>
<feature type="transmembrane region" description="Helical" evidence="6">
    <location>
        <begin position="65"/>
        <end position="89"/>
    </location>
</feature>
<evidence type="ECO:0000256" key="4">
    <source>
        <dbReference type="ARBA" id="ARBA00022989"/>
    </source>
</evidence>
<keyword evidence="3 6" id="KW-0812">Transmembrane</keyword>
<feature type="transmembrane region" description="Helical" evidence="6">
    <location>
        <begin position="160"/>
        <end position="181"/>
    </location>
</feature>
<comment type="caution">
    <text evidence="7">The sequence shown here is derived from an EMBL/GenBank/DDBJ whole genome shotgun (WGS) entry which is preliminary data.</text>
</comment>
<feature type="transmembrane region" description="Helical" evidence="6">
    <location>
        <begin position="193"/>
        <end position="211"/>
    </location>
</feature>
<organism evidence="7 8">
    <name type="scientific">Candidatus Phycosocius bacilliformis</name>
    <dbReference type="NCBI Taxonomy" id="1445552"/>
    <lineage>
        <taxon>Bacteria</taxon>
        <taxon>Pseudomonadati</taxon>
        <taxon>Pseudomonadota</taxon>
        <taxon>Alphaproteobacteria</taxon>
        <taxon>Caulobacterales</taxon>
        <taxon>Caulobacterales incertae sedis</taxon>
        <taxon>Candidatus Phycosocius</taxon>
    </lineage>
</organism>
<evidence type="ECO:0000256" key="1">
    <source>
        <dbReference type="ARBA" id="ARBA00004141"/>
    </source>
</evidence>
<proteinExistence type="inferred from homology"/>
<feature type="transmembrane region" description="Helical" evidence="6">
    <location>
        <begin position="125"/>
        <end position="140"/>
    </location>
</feature>
<evidence type="ECO:0000313" key="7">
    <source>
        <dbReference type="EMBL" id="GBF57181.1"/>
    </source>
</evidence>
<evidence type="ECO:0000256" key="5">
    <source>
        <dbReference type="ARBA" id="ARBA00023136"/>
    </source>
</evidence>
<reference evidence="7 8" key="1">
    <citation type="journal article" date="2018" name="Genome Announc.">
        <title>Draft Genome Sequence of "Candidatus Phycosocius bacilliformis," an Alphaproteobacterial Ectosymbiont of the Hydrocarbon-Producing Green Alga Botryococcus braunii.</title>
        <authorList>
            <person name="Tanabe Y."/>
            <person name="Yamaguchi H."/>
            <person name="Watanabe M.M."/>
        </authorList>
    </citation>
    <scope>NUCLEOTIDE SEQUENCE [LARGE SCALE GENOMIC DNA]</scope>
    <source>
        <strain evidence="7 8">BOTRYCO-2</strain>
    </source>
</reference>
<dbReference type="GO" id="GO:0046873">
    <property type="term" value="F:metal ion transmembrane transporter activity"/>
    <property type="evidence" value="ECO:0007669"/>
    <property type="project" value="InterPro"/>
</dbReference>
<dbReference type="AlphaFoldDB" id="A0A2P2E7Z5"/>
<dbReference type="EMBL" id="BFBR01000002">
    <property type="protein sequence ID" value="GBF57181.1"/>
    <property type="molecule type" value="Genomic_DNA"/>
</dbReference>
<protein>
    <recommendedName>
        <fullName evidence="6">GDT1 family protein</fullName>
    </recommendedName>
</protein>